<dbReference type="SUPFAM" id="SSF53474">
    <property type="entry name" value="alpha/beta-Hydrolases"/>
    <property type="match status" value="1"/>
</dbReference>
<dbReference type="InterPro" id="IPR029058">
    <property type="entry name" value="AB_hydrolase_fold"/>
</dbReference>
<dbReference type="Proteomes" id="UP000199416">
    <property type="component" value="Unassembled WGS sequence"/>
</dbReference>
<dbReference type="PANTHER" id="PTHR43433:SF5">
    <property type="entry name" value="AB HYDROLASE-1 DOMAIN-CONTAINING PROTEIN"/>
    <property type="match status" value="1"/>
</dbReference>
<dbReference type="RefSeq" id="WP_091368824.1">
    <property type="nucleotide sequence ID" value="NZ_FMZF01000008.1"/>
</dbReference>
<dbReference type="GO" id="GO:0003824">
    <property type="term" value="F:catalytic activity"/>
    <property type="evidence" value="ECO:0007669"/>
    <property type="project" value="UniProtKB-ARBA"/>
</dbReference>
<protein>
    <submittedName>
        <fullName evidence="2">Pimeloyl-ACP methyl ester carboxylesterase</fullName>
    </submittedName>
</protein>
<dbReference type="InterPro" id="IPR050471">
    <property type="entry name" value="AB_hydrolase"/>
</dbReference>
<name>A0A1G6V5I8_9ACTN</name>
<feature type="domain" description="AB hydrolase-1" evidence="1">
    <location>
        <begin position="34"/>
        <end position="278"/>
    </location>
</feature>
<reference evidence="3" key="1">
    <citation type="submission" date="2016-10" db="EMBL/GenBank/DDBJ databases">
        <authorList>
            <person name="Varghese N."/>
            <person name="Submissions S."/>
        </authorList>
    </citation>
    <scope>NUCLEOTIDE SEQUENCE [LARGE SCALE GENOMIC DNA]</scope>
    <source>
        <strain evidence="3">DSM 45421</strain>
    </source>
</reference>
<dbReference type="InterPro" id="IPR000073">
    <property type="entry name" value="AB_hydrolase_1"/>
</dbReference>
<proteinExistence type="predicted"/>
<dbReference type="AlphaFoldDB" id="A0A1G6V5I8"/>
<dbReference type="Pfam" id="PF00561">
    <property type="entry name" value="Abhydrolase_1"/>
    <property type="match status" value="1"/>
</dbReference>
<evidence type="ECO:0000313" key="2">
    <source>
        <dbReference type="EMBL" id="SDD48798.1"/>
    </source>
</evidence>
<dbReference type="Gene3D" id="3.40.50.1820">
    <property type="entry name" value="alpha/beta hydrolase"/>
    <property type="match status" value="1"/>
</dbReference>
<dbReference type="STRING" id="1190417.SAMN05660690_4341"/>
<dbReference type="EMBL" id="FMZF01000008">
    <property type="protein sequence ID" value="SDD48798.1"/>
    <property type="molecule type" value="Genomic_DNA"/>
</dbReference>
<dbReference type="OrthoDB" id="5172953at2"/>
<organism evidence="2 3">
    <name type="scientific">Geodermatophilus telluris</name>
    <dbReference type="NCBI Taxonomy" id="1190417"/>
    <lineage>
        <taxon>Bacteria</taxon>
        <taxon>Bacillati</taxon>
        <taxon>Actinomycetota</taxon>
        <taxon>Actinomycetes</taxon>
        <taxon>Geodermatophilales</taxon>
        <taxon>Geodermatophilaceae</taxon>
        <taxon>Geodermatophilus</taxon>
    </lineage>
</organism>
<keyword evidence="3" id="KW-1185">Reference proteome</keyword>
<gene>
    <name evidence="2" type="ORF">SAMN05660690_4341</name>
</gene>
<dbReference type="PANTHER" id="PTHR43433">
    <property type="entry name" value="HYDROLASE, ALPHA/BETA FOLD FAMILY PROTEIN"/>
    <property type="match status" value="1"/>
</dbReference>
<evidence type="ECO:0000259" key="1">
    <source>
        <dbReference type="Pfam" id="PF00561"/>
    </source>
</evidence>
<sequence length="299" mass="31524">MSARGGTLQGGHSTVRAADGTRLRAWSNGGDGVPVLLCNGLGAPPAAWPRLVAPGSGFRVVTWSYRGLAGSQRPADRDRVRVEDHAADARAVLDAFGLPSATVVGWSLGVNVAFELALEHPARVRSLLAVAGVPGGSFSALFAPLGVPRRLRTPAGRLSSRLLPLVGPLLPVLVGSLPPWPELLTADGVRGPAREAGHPAALYSVLREFSRHDWRWFRHLVLAVAEHAPLDVAAVRCPATFVAGSHDALVDVADVAAAARAVPGARLRTVPATHFVPLQYPQLMRAELRALVAREPRPA</sequence>
<evidence type="ECO:0000313" key="3">
    <source>
        <dbReference type="Proteomes" id="UP000199416"/>
    </source>
</evidence>
<accession>A0A1G6V5I8</accession>